<organism evidence="15 16">
    <name type="scientific">Pestalotiopsis fici (strain W106-1 / CGMCC3.15140)</name>
    <dbReference type="NCBI Taxonomy" id="1229662"/>
    <lineage>
        <taxon>Eukaryota</taxon>
        <taxon>Fungi</taxon>
        <taxon>Dikarya</taxon>
        <taxon>Ascomycota</taxon>
        <taxon>Pezizomycotina</taxon>
        <taxon>Sordariomycetes</taxon>
        <taxon>Xylariomycetidae</taxon>
        <taxon>Amphisphaeriales</taxon>
        <taxon>Sporocadaceae</taxon>
        <taxon>Pestalotiopsis</taxon>
    </lineage>
</organism>
<evidence type="ECO:0000256" key="1">
    <source>
        <dbReference type="ARBA" id="ARBA00001971"/>
    </source>
</evidence>
<dbReference type="PRINTS" id="PR00385">
    <property type="entry name" value="P450"/>
</dbReference>
<gene>
    <name evidence="15" type="ORF">PFICI_10653</name>
</gene>
<dbReference type="InterPro" id="IPR001128">
    <property type="entry name" value="Cyt_P450"/>
</dbReference>
<dbReference type="KEGG" id="pfy:PFICI_10653"/>
<dbReference type="GeneID" id="19275666"/>
<dbReference type="InterPro" id="IPR002401">
    <property type="entry name" value="Cyt_P450_E_grp-I"/>
</dbReference>
<comment type="similarity">
    <text evidence="3 13">Belongs to the cytochrome P450 family.</text>
</comment>
<dbReference type="RefSeq" id="XP_007837425.1">
    <property type="nucleotide sequence ID" value="XM_007839234.1"/>
</dbReference>
<dbReference type="Gene3D" id="1.10.630.10">
    <property type="entry name" value="Cytochrome P450"/>
    <property type="match status" value="1"/>
</dbReference>
<evidence type="ECO:0000256" key="8">
    <source>
        <dbReference type="ARBA" id="ARBA00023002"/>
    </source>
</evidence>
<keyword evidence="9 12" id="KW-0408">Iron</keyword>
<dbReference type="OMA" id="MERGNND"/>
<proteinExistence type="inferred from homology"/>
<dbReference type="InterPro" id="IPR036396">
    <property type="entry name" value="Cyt_P450_sf"/>
</dbReference>
<dbReference type="HOGENOM" id="CLU_001570_14_11_1"/>
<dbReference type="EMBL" id="KI912115">
    <property type="protein sequence ID" value="ETS78591.1"/>
    <property type="molecule type" value="Genomic_DNA"/>
</dbReference>
<evidence type="ECO:0000256" key="10">
    <source>
        <dbReference type="ARBA" id="ARBA00023033"/>
    </source>
</evidence>
<dbReference type="GO" id="GO:0020037">
    <property type="term" value="F:heme binding"/>
    <property type="evidence" value="ECO:0007669"/>
    <property type="project" value="InterPro"/>
</dbReference>
<keyword evidence="7 14" id="KW-1133">Transmembrane helix</keyword>
<dbReference type="InterPro" id="IPR017972">
    <property type="entry name" value="Cyt_P450_CS"/>
</dbReference>
<keyword evidence="10 13" id="KW-0503">Monooxygenase</keyword>
<evidence type="ECO:0000256" key="12">
    <source>
        <dbReference type="PIRSR" id="PIRSR602401-1"/>
    </source>
</evidence>
<dbReference type="InterPro" id="IPR050121">
    <property type="entry name" value="Cytochrome_P450_monoxygenase"/>
</dbReference>
<dbReference type="PANTHER" id="PTHR24305:SF210">
    <property type="entry name" value="CYTOCHROME P450 MONOOXYGENASE ASQL-RELATED"/>
    <property type="match status" value="1"/>
</dbReference>
<keyword evidence="4 12" id="KW-0349">Heme</keyword>
<evidence type="ECO:0000256" key="3">
    <source>
        <dbReference type="ARBA" id="ARBA00010617"/>
    </source>
</evidence>
<dbReference type="Proteomes" id="UP000030651">
    <property type="component" value="Unassembled WGS sequence"/>
</dbReference>
<comment type="subcellular location">
    <subcellularLocation>
        <location evidence="2">Membrane</location>
    </subcellularLocation>
</comment>
<sequence>MPEISNLTPIQVIGVGLAVGVLYIVGQSIYRLFFHPLSKFPGPKIAAVSEAWWAWALLSGRQPFHILDAHRKHGDIVRIAPNELSFASPQSYQDIYGHVSKGRGRFLKTEFYDNGPPRIVSARDPEVHARQRKALSHAFSAKALRGQETIVHQYVDLFVEQLSRLGNAGKKAIDASEAYNWVTFDIIGDLAFGESFNAVSDGKTNSWIAIIFDGVAAMMISAARKRLAVVKYLEPWLVAPKSADKLATHVRLSKDKARKRIQMGGDSRRDVEDFFGHMIRKGTITEQEMTDQARTLIIAGSETTATTLSGLTWYLLRNPECLAKLQHEVRSTFSSFDEITGDSTASLKYLHGVIEEGLRMFPAVSTALPRYSPGAVIDGHYVPAGVIVSNSGYSMTRDSRYWHDPTAFRPERWIDENFQDELRASQPFSTGPRACLGINLAYLELRIILAKVAFTYDLELESKHLENWNESCQSAFLWKRPELFVKFVPFKPIKNHDNIEIVA</sequence>
<dbReference type="InParanoid" id="W3X0C0"/>
<dbReference type="CDD" id="cd11058">
    <property type="entry name" value="CYP60B-like"/>
    <property type="match status" value="1"/>
</dbReference>
<evidence type="ECO:0000256" key="5">
    <source>
        <dbReference type="ARBA" id="ARBA00022692"/>
    </source>
</evidence>
<evidence type="ECO:0000256" key="6">
    <source>
        <dbReference type="ARBA" id="ARBA00022723"/>
    </source>
</evidence>
<feature type="transmembrane region" description="Helical" evidence="14">
    <location>
        <begin position="12"/>
        <end position="34"/>
    </location>
</feature>
<evidence type="ECO:0000256" key="14">
    <source>
        <dbReference type="SAM" id="Phobius"/>
    </source>
</evidence>
<dbReference type="eggNOG" id="KOG0158">
    <property type="taxonomic scope" value="Eukaryota"/>
</dbReference>
<evidence type="ECO:0000313" key="15">
    <source>
        <dbReference type="EMBL" id="ETS78591.1"/>
    </source>
</evidence>
<dbReference type="FunFam" id="1.10.630.10:FF:000158">
    <property type="entry name" value="Cytochrome P450, putative (Eurofung)"/>
    <property type="match status" value="1"/>
</dbReference>
<dbReference type="SUPFAM" id="SSF48264">
    <property type="entry name" value="Cytochrome P450"/>
    <property type="match status" value="1"/>
</dbReference>
<evidence type="ECO:0000313" key="16">
    <source>
        <dbReference type="Proteomes" id="UP000030651"/>
    </source>
</evidence>
<keyword evidence="8 13" id="KW-0560">Oxidoreductase</keyword>
<keyword evidence="16" id="KW-1185">Reference proteome</keyword>
<keyword evidence="5 14" id="KW-0812">Transmembrane</keyword>
<dbReference type="AlphaFoldDB" id="W3X0C0"/>
<feature type="binding site" description="axial binding residue" evidence="12">
    <location>
        <position position="435"/>
    </location>
    <ligand>
        <name>heme</name>
        <dbReference type="ChEBI" id="CHEBI:30413"/>
    </ligand>
    <ligandPart>
        <name>Fe</name>
        <dbReference type="ChEBI" id="CHEBI:18248"/>
    </ligandPart>
</feature>
<name>W3X0C0_PESFW</name>
<dbReference type="GO" id="GO:0005506">
    <property type="term" value="F:iron ion binding"/>
    <property type="evidence" value="ECO:0007669"/>
    <property type="project" value="InterPro"/>
</dbReference>
<keyword evidence="11 14" id="KW-0472">Membrane</keyword>
<evidence type="ECO:0000256" key="13">
    <source>
        <dbReference type="RuleBase" id="RU000461"/>
    </source>
</evidence>
<accession>W3X0C0</accession>
<keyword evidence="6 12" id="KW-0479">Metal-binding</keyword>
<dbReference type="PANTHER" id="PTHR24305">
    <property type="entry name" value="CYTOCHROME P450"/>
    <property type="match status" value="1"/>
</dbReference>
<evidence type="ECO:0000256" key="11">
    <source>
        <dbReference type="ARBA" id="ARBA00023136"/>
    </source>
</evidence>
<evidence type="ECO:0000256" key="9">
    <source>
        <dbReference type="ARBA" id="ARBA00023004"/>
    </source>
</evidence>
<dbReference type="GO" id="GO:0004497">
    <property type="term" value="F:monooxygenase activity"/>
    <property type="evidence" value="ECO:0007669"/>
    <property type="project" value="UniProtKB-KW"/>
</dbReference>
<evidence type="ECO:0000256" key="2">
    <source>
        <dbReference type="ARBA" id="ARBA00004370"/>
    </source>
</evidence>
<dbReference type="GO" id="GO:0016705">
    <property type="term" value="F:oxidoreductase activity, acting on paired donors, with incorporation or reduction of molecular oxygen"/>
    <property type="evidence" value="ECO:0007669"/>
    <property type="project" value="InterPro"/>
</dbReference>
<dbReference type="PRINTS" id="PR00463">
    <property type="entry name" value="EP450I"/>
</dbReference>
<evidence type="ECO:0000256" key="4">
    <source>
        <dbReference type="ARBA" id="ARBA00022617"/>
    </source>
</evidence>
<dbReference type="Pfam" id="PF00067">
    <property type="entry name" value="p450"/>
    <property type="match status" value="1"/>
</dbReference>
<dbReference type="PROSITE" id="PS00086">
    <property type="entry name" value="CYTOCHROME_P450"/>
    <property type="match status" value="1"/>
</dbReference>
<evidence type="ECO:0008006" key="17">
    <source>
        <dbReference type="Google" id="ProtNLM"/>
    </source>
</evidence>
<comment type="cofactor">
    <cofactor evidence="1 12">
        <name>heme</name>
        <dbReference type="ChEBI" id="CHEBI:30413"/>
    </cofactor>
</comment>
<dbReference type="OrthoDB" id="1470350at2759"/>
<dbReference type="GO" id="GO:0016020">
    <property type="term" value="C:membrane"/>
    <property type="evidence" value="ECO:0007669"/>
    <property type="project" value="UniProtKB-SubCell"/>
</dbReference>
<evidence type="ECO:0000256" key="7">
    <source>
        <dbReference type="ARBA" id="ARBA00022989"/>
    </source>
</evidence>
<protein>
    <recommendedName>
        <fullName evidence="17">Isotrichodermin C-15 hydroxylase</fullName>
    </recommendedName>
</protein>
<reference evidence="16" key="1">
    <citation type="journal article" date="2015" name="BMC Genomics">
        <title>Genomic and transcriptomic analysis of the endophytic fungus Pestalotiopsis fici reveals its lifestyle and high potential for synthesis of natural products.</title>
        <authorList>
            <person name="Wang X."/>
            <person name="Zhang X."/>
            <person name="Liu L."/>
            <person name="Xiang M."/>
            <person name="Wang W."/>
            <person name="Sun X."/>
            <person name="Che Y."/>
            <person name="Guo L."/>
            <person name="Liu G."/>
            <person name="Guo L."/>
            <person name="Wang C."/>
            <person name="Yin W.B."/>
            <person name="Stadler M."/>
            <person name="Zhang X."/>
            <person name="Liu X."/>
        </authorList>
    </citation>
    <scope>NUCLEOTIDE SEQUENCE [LARGE SCALE GENOMIC DNA]</scope>
    <source>
        <strain evidence="16">W106-1 / CGMCC3.15140</strain>
    </source>
</reference>